<reference evidence="2" key="1">
    <citation type="submission" date="2018-03" db="EMBL/GenBank/DDBJ databases">
        <title>Ecological and genomic features of two cosmopolitan and abundant freshwater picocyanobacteria.</title>
        <authorList>
            <person name="Cabello-Yeves P.J."/>
            <person name="Picazo A."/>
            <person name="Camacho A."/>
            <person name="Callieri C."/>
            <person name="Rosselli R."/>
            <person name="Roda-Garcia J."/>
            <person name="Coutinho F.H."/>
            <person name="Rodriguez-Valera F."/>
        </authorList>
    </citation>
    <scope>NUCLEOTIDE SEQUENCE [LARGE SCALE GENOMIC DNA]</scope>
    <source>
        <strain evidence="2">Tous</strain>
    </source>
</reference>
<dbReference type="RefSeq" id="WP_106500071.1">
    <property type="nucleotide sequence ID" value="NZ_PXVC01000031.1"/>
</dbReference>
<dbReference type="Proteomes" id="UP000240206">
    <property type="component" value="Unassembled WGS sequence"/>
</dbReference>
<dbReference type="STRING" id="1910958.BTM30_01910"/>
<protein>
    <submittedName>
        <fullName evidence="1">Uncharacterized protein</fullName>
    </submittedName>
</protein>
<gene>
    <name evidence="1" type="ORF">C7K08_07755</name>
</gene>
<organism evidence="1 2">
    <name type="scientific">Synechococcus lacustris str. Tous</name>
    <dbReference type="NCBI Taxonomy" id="1910958"/>
    <lineage>
        <taxon>Bacteria</taxon>
        <taxon>Bacillati</taxon>
        <taxon>Cyanobacteriota</taxon>
        <taxon>Cyanophyceae</taxon>
        <taxon>Synechococcales</taxon>
        <taxon>Synechococcaceae</taxon>
        <taxon>Synechococcus</taxon>
    </lineage>
</organism>
<keyword evidence="2" id="KW-1185">Reference proteome</keyword>
<proteinExistence type="predicted"/>
<accession>A0A2P7EDW4</accession>
<dbReference type="AlphaFoldDB" id="A0A2P7EDW4"/>
<comment type="caution">
    <text evidence="1">The sequence shown here is derived from an EMBL/GenBank/DDBJ whole genome shotgun (WGS) entry which is preliminary data.</text>
</comment>
<evidence type="ECO:0000313" key="1">
    <source>
        <dbReference type="EMBL" id="PSI01423.1"/>
    </source>
</evidence>
<sequence>MANDHYLVCLALLNQNGKRRLPIGGASLAEPIAADADPGQQGEALALDLLLRLWQQTNLGPIQRHGEETNLLLLEMPMAKVLEDLPRLKKAWLAGGSDADLYRELRQLTERGWSIQTAKYSKPSFQIW</sequence>
<evidence type="ECO:0000313" key="2">
    <source>
        <dbReference type="Proteomes" id="UP000240206"/>
    </source>
</evidence>
<name>A0A2P7EDW4_9SYNE</name>
<dbReference type="EMBL" id="PXVC01000031">
    <property type="protein sequence ID" value="PSI01423.1"/>
    <property type="molecule type" value="Genomic_DNA"/>
</dbReference>